<dbReference type="Proteomes" id="UP000703269">
    <property type="component" value="Unassembled WGS sequence"/>
</dbReference>
<proteinExistence type="predicted"/>
<name>A0A9P3LFM4_9APHY</name>
<feature type="domain" description="DUF6593" evidence="1">
    <location>
        <begin position="63"/>
        <end position="183"/>
    </location>
</feature>
<sequence>MSTVKGLDLFFEDTTGDVALTDFIEYYNRAAFQVRLHERRAERVTYAVCDTMSAAGRVAFGPTLATLVFGAGNALGSVQFQGKPELAMEQFLAKGASSTTRRFVGSDGQAYTWTFVSGAESEEWACTANGVEVAAYDTENQATRNPQDANRRGSGKQLWINENFQQLAGELITSLIIMRHIRKYGL</sequence>
<dbReference type="Pfam" id="PF20236">
    <property type="entry name" value="DUF6593"/>
    <property type="match status" value="1"/>
</dbReference>
<reference evidence="2 3" key="1">
    <citation type="submission" date="2021-08" db="EMBL/GenBank/DDBJ databases">
        <title>Draft Genome Sequence of Phanerochaete sordida strain YK-624.</title>
        <authorList>
            <person name="Mori T."/>
            <person name="Dohra H."/>
            <person name="Suzuki T."/>
            <person name="Kawagishi H."/>
            <person name="Hirai H."/>
        </authorList>
    </citation>
    <scope>NUCLEOTIDE SEQUENCE [LARGE SCALE GENOMIC DNA]</scope>
    <source>
        <strain evidence="2 3">YK-624</strain>
    </source>
</reference>
<evidence type="ECO:0000313" key="2">
    <source>
        <dbReference type="EMBL" id="GJE92833.1"/>
    </source>
</evidence>
<comment type="caution">
    <text evidence="2">The sequence shown here is derived from an EMBL/GenBank/DDBJ whole genome shotgun (WGS) entry which is preliminary data.</text>
</comment>
<dbReference type="EMBL" id="BPQB01000028">
    <property type="protein sequence ID" value="GJE92833.1"/>
    <property type="molecule type" value="Genomic_DNA"/>
</dbReference>
<dbReference type="OrthoDB" id="3242031at2759"/>
<organism evidence="2 3">
    <name type="scientific">Phanerochaete sordida</name>
    <dbReference type="NCBI Taxonomy" id="48140"/>
    <lineage>
        <taxon>Eukaryota</taxon>
        <taxon>Fungi</taxon>
        <taxon>Dikarya</taxon>
        <taxon>Basidiomycota</taxon>
        <taxon>Agaricomycotina</taxon>
        <taxon>Agaricomycetes</taxon>
        <taxon>Polyporales</taxon>
        <taxon>Phanerochaetaceae</taxon>
        <taxon>Phanerochaete</taxon>
    </lineage>
</organism>
<dbReference type="InterPro" id="IPR046528">
    <property type="entry name" value="DUF6593"/>
</dbReference>
<protein>
    <recommendedName>
        <fullName evidence="1">DUF6593 domain-containing protein</fullName>
    </recommendedName>
</protein>
<gene>
    <name evidence="2" type="ORF">PsYK624_089910</name>
</gene>
<keyword evidence="3" id="KW-1185">Reference proteome</keyword>
<evidence type="ECO:0000259" key="1">
    <source>
        <dbReference type="Pfam" id="PF20236"/>
    </source>
</evidence>
<accession>A0A9P3LFM4</accession>
<evidence type="ECO:0000313" key="3">
    <source>
        <dbReference type="Proteomes" id="UP000703269"/>
    </source>
</evidence>
<dbReference type="AlphaFoldDB" id="A0A9P3LFM4"/>